<dbReference type="Pfam" id="PF00425">
    <property type="entry name" value="Chorismate_bind"/>
    <property type="match status" value="1"/>
</dbReference>
<accession>A0ABT0JZ05</accession>
<dbReference type="PANTHER" id="PTHR11236:SF49">
    <property type="entry name" value="ANTHRANILATE SYNTHASE COMPONENT 1"/>
    <property type="match status" value="1"/>
</dbReference>
<comment type="catalytic activity">
    <reaction evidence="4">
        <text>chorismate + L-glutamine = anthranilate + pyruvate + L-glutamate + H(+)</text>
        <dbReference type="Rhea" id="RHEA:21732"/>
        <dbReference type="ChEBI" id="CHEBI:15361"/>
        <dbReference type="ChEBI" id="CHEBI:15378"/>
        <dbReference type="ChEBI" id="CHEBI:16567"/>
        <dbReference type="ChEBI" id="CHEBI:29748"/>
        <dbReference type="ChEBI" id="CHEBI:29985"/>
        <dbReference type="ChEBI" id="CHEBI:58359"/>
        <dbReference type="EC" id="4.1.3.27"/>
    </reaction>
</comment>
<protein>
    <recommendedName>
        <fullName evidence="1">anthranilate synthase</fullName>
        <ecNumber evidence="1">4.1.3.27</ecNumber>
    </recommendedName>
</protein>
<dbReference type="CDD" id="cd01743">
    <property type="entry name" value="GATase1_Anthranilate_Synthase"/>
    <property type="match status" value="1"/>
</dbReference>
<dbReference type="InterPro" id="IPR019999">
    <property type="entry name" value="Anth_synth_I-like"/>
</dbReference>
<dbReference type="EMBL" id="JALKFT010000011">
    <property type="protein sequence ID" value="MCK9876779.1"/>
    <property type="molecule type" value="Genomic_DNA"/>
</dbReference>
<dbReference type="SUPFAM" id="SSF56322">
    <property type="entry name" value="ADC synthase"/>
    <property type="match status" value="1"/>
</dbReference>
<dbReference type="EC" id="4.1.3.27" evidence="1"/>
<organism evidence="8 9">
    <name type="scientific">Frankia umida</name>
    <dbReference type="NCBI Taxonomy" id="573489"/>
    <lineage>
        <taxon>Bacteria</taxon>
        <taxon>Bacillati</taxon>
        <taxon>Actinomycetota</taxon>
        <taxon>Actinomycetes</taxon>
        <taxon>Frankiales</taxon>
        <taxon>Frankiaceae</taxon>
        <taxon>Frankia</taxon>
    </lineage>
</organism>
<keyword evidence="9" id="KW-1185">Reference proteome</keyword>
<evidence type="ECO:0000256" key="4">
    <source>
        <dbReference type="ARBA" id="ARBA00047683"/>
    </source>
</evidence>
<feature type="region of interest" description="Disordered" evidence="5">
    <location>
        <begin position="481"/>
        <end position="513"/>
    </location>
</feature>
<keyword evidence="3" id="KW-0456">Lyase</keyword>
<dbReference type="SUPFAM" id="SSF52317">
    <property type="entry name" value="Class I glutamine amidotransferase-like"/>
    <property type="match status" value="1"/>
</dbReference>
<feature type="domain" description="Chorismate-utilising enzyme C-terminal" evidence="7">
    <location>
        <begin position="160"/>
        <end position="433"/>
    </location>
</feature>
<evidence type="ECO:0000256" key="5">
    <source>
        <dbReference type="SAM" id="MobiDB-lite"/>
    </source>
</evidence>
<keyword evidence="2" id="KW-0315">Glutamine amidotransferase</keyword>
<evidence type="ECO:0000313" key="9">
    <source>
        <dbReference type="Proteomes" id="UP001201873"/>
    </source>
</evidence>
<dbReference type="InterPro" id="IPR015890">
    <property type="entry name" value="Chorismate_C"/>
</dbReference>
<dbReference type="PROSITE" id="PS51273">
    <property type="entry name" value="GATASE_TYPE_1"/>
    <property type="match status" value="1"/>
</dbReference>
<dbReference type="InterPro" id="IPR006221">
    <property type="entry name" value="TrpG/PapA_dom"/>
</dbReference>
<dbReference type="Proteomes" id="UP001201873">
    <property type="component" value="Unassembled WGS sequence"/>
</dbReference>
<evidence type="ECO:0000313" key="8">
    <source>
        <dbReference type="EMBL" id="MCK9876779.1"/>
    </source>
</evidence>
<evidence type="ECO:0000259" key="7">
    <source>
        <dbReference type="Pfam" id="PF00425"/>
    </source>
</evidence>
<sequence>MNPHHPALPPARMLPAELLPAELLPAEPPSTEPPPAEVLRRLVAACAAGEDPGPFALLRRAGTGADADRGELELELLRGELITVARIADLPLPPGGTGPRVLAIVPFRQLTEVGLPCVDDGSPLEALRVTEHLRVPLGDALAVLPTDGPSVHGGGFDLDDDQYAEQVRAVVRDEIGHGEGSNFVLHRTYTATLDGPPPHAALAALHHLLHTEPGAYWTFLIHTGRRTLVGATPERHVSAVDGQVTMNPICGTHRLPSDPPGSFDLSDPSDPSGAARAGLMRFLNDAKEIDELSMVLDEELKMMAALTDDGARVVGPHLKRMSRLVHTEYLLTGHSDADVRDILRATMFAPTVTGSPLHNALRVLARHERRGRRYYGGVAALLGFDTTGRQTLDAPILIRTAELTPDGQLRLPVGATLVRHSTPSGETAETHTKAAAILAAFGLRPAPTQPTRPTPRTEDPVIAAVLASRNTDLATFWFHRSPRRPLPPQAIPPGCAEHPSHPGSAEHSSQTGSAEPLLAGRSVLVVDAEDAFAVMLAHQLRSLGLRVTVRPWSQVTPPTDDRTAPAPEVDAMPEMDAVDLLVLGPGPGDPLAYRGGDPKMVALRRLAEYRLALGRPLLGVCLGHQLLADVLGLPLRRRPDPHQGLGRTIDLFGRPRRVGYYSTFAAVASTRGDSSEGDPSEGGSSEGELFRSGFGPVRLARDRGDGTVHALRGPSFVGMQFHPESVLSRDGLDILRTELSTLFAAAPIVPVG</sequence>
<feature type="domain" description="Glutamine amidotransferase" evidence="6">
    <location>
        <begin position="524"/>
        <end position="739"/>
    </location>
</feature>
<dbReference type="PRINTS" id="PR00096">
    <property type="entry name" value="GATASE"/>
</dbReference>
<reference evidence="8 9" key="1">
    <citation type="submission" date="2022-04" db="EMBL/GenBank/DDBJ databases">
        <title>Genome diversity in the genus Frankia.</title>
        <authorList>
            <person name="Carlos-Shanley C."/>
            <person name="Hahn D."/>
        </authorList>
    </citation>
    <scope>NUCLEOTIDE SEQUENCE [LARGE SCALE GENOMIC DNA]</scope>
    <source>
        <strain evidence="8 9">Ag45/Mut15</strain>
    </source>
</reference>
<dbReference type="Pfam" id="PF00117">
    <property type="entry name" value="GATase"/>
    <property type="match status" value="1"/>
</dbReference>
<name>A0ABT0JZ05_9ACTN</name>
<evidence type="ECO:0000256" key="3">
    <source>
        <dbReference type="ARBA" id="ARBA00023239"/>
    </source>
</evidence>
<dbReference type="PANTHER" id="PTHR11236">
    <property type="entry name" value="AMINOBENZOATE/ANTHRANILATE SYNTHASE"/>
    <property type="match status" value="1"/>
</dbReference>
<feature type="region of interest" description="Disordered" evidence="5">
    <location>
        <begin position="670"/>
        <end position="691"/>
    </location>
</feature>
<dbReference type="Gene3D" id="3.40.50.880">
    <property type="match status" value="1"/>
</dbReference>
<dbReference type="InterPro" id="IPR005801">
    <property type="entry name" value="ADC_synthase"/>
</dbReference>
<dbReference type="InterPro" id="IPR017926">
    <property type="entry name" value="GATASE"/>
</dbReference>
<evidence type="ECO:0000256" key="1">
    <source>
        <dbReference type="ARBA" id="ARBA00012266"/>
    </source>
</evidence>
<dbReference type="InterPro" id="IPR029062">
    <property type="entry name" value="Class_I_gatase-like"/>
</dbReference>
<proteinExistence type="predicted"/>
<evidence type="ECO:0000256" key="2">
    <source>
        <dbReference type="ARBA" id="ARBA00022962"/>
    </source>
</evidence>
<evidence type="ECO:0000259" key="6">
    <source>
        <dbReference type="Pfam" id="PF00117"/>
    </source>
</evidence>
<gene>
    <name evidence="8" type="ORF">MXD59_13485</name>
</gene>
<feature type="compositionally biased region" description="Low complexity" evidence="5">
    <location>
        <begin position="681"/>
        <end position="691"/>
    </location>
</feature>
<comment type="caution">
    <text evidence="8">The sequence shown here is derived from an EMBL/GenBank/DDBJ whole genome shotgun (WGS) entry which is preliminary data.</text>
</comment>
<dbReference type="Gene3D" id="3.60.120.10">
    <property type="entry name" value="Anthranilate synthase"/>
    <property type="match status" value="1"/>
</dbReference>